<evidence type="ECO:0008006" key="3">
    <source>
        <dbReference type="Google" id="ProtNLM"/>
    </source>
</evidence>
<gene>
    <name evidence="1" type="ORF">EDD18DRAFT_1345405</name>
</gene>
<name>A0AA39QMM3_9AGAR</name>
<organism evidence="1 2">
    <name type="scientific">Armillaria luteobubalina</name>
    <dbReference type="NCBI Taxonomy" id="153913"/>
    <lineage>
        <taxon>Eukaryota</taxon>
        <taxon>Fungi</taxon>
        <taxon>Dikarya</taxon>
        <taxon>Basidiomycota</taxon>
        <taxon>Agaricomycotina</taxon>
        <taxon>Agaricomycetes</taxon>
        <taxon>Agaricomycetidae</taxon>
        <taxon>Agaricales</taxon>
        <taxon>Marasmiineae</taxon>
        <taxon>Physalacriaceae</taxon>
        <taxon>Armillaria</taxon>
    </lineage>
</organism>
<accession>A0AA39QMM3</accession>
<protein>
    <recommendedName>
        <fullName evidence="3">F-box domain-containing protein</fullName>
    </recommendedName>
</protein>
<sequence>MSNFANILELLVQGHASKFDYDFPESLSSLLKINYLPSESDAKVLETLSKRISDDLRLIMSDMESLISIHSQLKKIKDHLLHVDADIKIAMSSIERLPVEILVQVFKEAASTMGNALGMRWEPFVISRVCHKWRVVATEQCPEMWTKFMLERARWDYVKKPIVLLSLVLSCGAERPLEFSFDAQAGKDISECESEGNSGEDSSDEDDDKIYARQPAHLCRDGDAIEPILQDLVRHCHRWRDVHFSIPARLFSLLSPIRGKLPALVRFCLDGAAEDYGVQSFILVELFILDSAPLLKTVSLSSLKVNLPIMLLG</sequence>
<evidence type="ECO:0000313" key="2">
    <source>
        <dbReference type="Proteomes" id="UP001175228"/>
    </source>
</evidence>
<dbReference type="Proteomes" id="UP001175228">
    <property type="component" value="Unassembled WGS sequence"/>
</dbReference>
<proteinExistence type="predicted"/>
<dbReference type="AlphaFoldDB" id="A0AA39QMM3"/>
<reference evidence="1" key="1">
    <citation type="submission" date="2023-06" db="EMBL/GenBank/DDBJ databases">
        <authorList>
            <consortium name="Lawrence Berkeley National Laboratory"/>
            <person name="Ahrendt S."/>
            <person name="Sahu N."/>
            <person name="Indic B."/>
            <person name="Wong-Bajracharya J."/>
            <person name="Merenyi Z."/>
            <person name="Ke H.-M."/>
            <person name="Monk M."/>
            <person name="Kocsube S."/>
            <person name="Drula E."/>
            <person name="Lipzen A."/>
            <person name="Balint B."/>
            <person name="Henrissat B."/>
            <person name="Andreopoulos B."/>
            <person name="Martin F.M."/>
            <person name="Harder C.B."/>
            <person name="Rigling D."/>
            <person name="Ford K.L."/>
            <person name="Foster G.D."/>
            <person name="Pangilinan J."/>
            <person name="Papanicolaou A."/>
            <person name="Barry K."/>
            <person name="LaButti K."/>
            <person name="Viragh M."/>
            <person name="Koriabine M."/>
            <person name="Yan M."/>
            <person name="Riley R."/>
            <person name="Champramary S."/>
            <person name="Plett K.L."/>
            <person name="Tsai I.J."/>
            <person name="Slot J."/>
            <person name="Sipos G."/>
            <person name="Plett J."/>
            <person name="Nagy L.G."/>
            <person name="Grigoriev I.V."/>
        </authorList>
    </citation>
    <scope>NUCLEOTIDE SEQUENCE</scope>
    <source>
        <strain evidence="1">HWK02</strain>
    </source>
</reference>
<comment type="caution">
    <text evidence="1">The sequence shown here is derived from an EMBL/GenBank/DDBJ whole genome shotgun (WGS) entry which is preliminary data.</text>
</comment>
<evidence type="ECO:0000313" key="1">
    <source>
        <dbReference type="EMBL" id="KAK0504469.1"/>
    </source>
</evidence>
<keyword evidence="2" id="KW-1185">Reference proteome</keyword>
<dbReference type="EMBL" id="JAUEPU010000003">
    <property type="protein sequence ID" value="KAK0504469.1"/>
    <property type="molecule type" value="Genomic_DNA"/>
</dbReference>